<name>A0A3M7EDT2_HORWE</name>
<dbReference type="Proteomes" id="UP000269276">
    <property type="component" value="Unassembled WGS sequence"/>
</dbReference>
<evidence type="ECO:0000256" key="1">
    <source>
        <dbReference type="ARBA" id="ARBA00001970"/>
    </source>
</evidence>
<dbReference type="GO" id="GO:0004601">
    <property type="term" value="F:peroxidase activity"/>
    <property type="evidence" value="ECO:0007669"/>
    <property type="project" value="UniProtKB-KW"/>
</dbReference>
<organism evidence="10 11">
    <name type="scientific">Hortaea werneckii</name>
    <name type="common">Black yeast</name>
    <name type="synonym">Cladosporium werneckii</name>
    <dbReference type="NCBI Taxonomy" id="91943"/>
    <lineage>
        <taxon>Eukaryota</taxon>
        <taxon>Fungi</taxon>
        <taxon>Dikarya</taxon>
        <taxon>Ascomycota</taxon>
        <taxon>Pezizomycotina</taxon>
        <taxon>Dothideomycetes</taxon>
        <taxon>Dothideomycetidae</taxon>
        <taxon>Mycosphaerellales</taxon>
        <taxon>Teratosphaeriaceae</taxon>
        <taxon>Hortaea</taxon>
    </lineage>
</organism>
<dbReference type="VEuPathDB" id="FungiDB:BTJ68_03859"/>
<keyword evidence="3" id="KW-0349">Heme</keyword>
<evidence type="ECO:0000259" key="9">
    <source>
        <dbReference type="PROSITE" id="PS51405"/>
    </source>
</evidence>
<dbReference type="Pfam" id="PF01328">
    <property type="entry name" value="Peroxidase_2"/>
    <property type="match status" value="1"/>
</dbReference>
<evidence type="ECO:0000256" key="7">
    <source>
        <dbReference type="ARBA" id="ARBA00025795"/>
    </source>
</evidence>
<dbReference type="SUPFAM" id="SSF47571">
    <property type="entry name" value="Cloroperoxidase"/>
    <property type="match status" value="1"/>
</dbReference>
<evidence type="ECO:0000256" key="4">
    <source>
        <dbReference type="ARBA" id="ARBA00022723"/>
    </source>
</evidence>
<keyword evidence="4" id="KW-0479">Metal-binding</keyword>
<evidence type="ECO:0000256" key="6">
    <source>
        <dbReference type="ARBA" id="ARBA00023004"/>
    </source>
</evidence>
<feature type="domain" description="Heme haloperoxidase family profile" evidence="9">
    <location>
        <begin position="79"/>
        <end position="323"/>
    </location>
</feature>
<evidence type="ECO:0000256" key="3">
    <source>
        <dbReference type="ARBA" id="ARBA00022617"/>
    </source>
</evidence>
<feature type="region of interest" description="Disordered" evidence="8">
    <location>
        <begin position="63"/>
        <end position="83"/>
    </location>
</feature>
<reference evidence="10 11" key="1">
    <citation type="journal article" date="2018" name="BMC Genomics">
        <title>Genomic evidence for intraspecific hybridization in a clonal and extremely halotolerant yeast.</title>
        <authorList>
            <person name="Gostincar C."/>
            <person name="Stajich J.E."/>
            <person name="Zupancic J."/>
            <person name="Zalar P."/>
            <person name="Gunde-Cimerman N."/>
        </authorList>
    </citation>
    <scope>NUCLEOTIDE SEQUENCE [LARGE SCALE GENOMIC DNA]</scope>
    <source>
        <strain evidence="10 11">EXF-2682</strain>
    </source>
</reference>
<evidence type="ECO:0000256" key="2">
    <source>
        <dbReference type="ARBA" id="ARBA00022559"/>
    </source>
</evidence>
<comment type="caution">
    <text evidence="10">The sequence shown here is derived from an EMBL/GenBank/DDBJ whole genome shotgun (WGS) entry which is preliminary data.</text>
</comment>
<comment type="cofactor">
    <cofactor evidence="1">
        <name>heme b</name>
        <dbReference type="ChEBI" id="CHEBI:60344"/>
    </cofactor>
</comment>
<dbReference type="AlphaFoldDB" id="A0A3M7EDT2"/>
<keyword evidence="2" id="KW-0575">Peroxidase</keyword>
<dbReference type="PANTHER" id="PTHR33577:SF15">
    <property type="entry name" value="HEME HALOPEROXIDASE FAMILY PROFILE DOMAIN-CONTAINING PROTEIN"/>
    <property type="match status" value="1"/>
</dbReference>
<dbReference type="InterPro" id="IPR036851">
    <property type="entry name" value="Chloroperoxidase-like_sf"/>
</dbReference>
<dbReference type="Gene3D" id="1.10.489.10">
    <property type="entry name" value="Chloroperoxidase-like"/>
    <property type="match status" value="1"/>
</dbReference>
<comment type="similarity">
    <text evidence="7">Belongs to the chloroperoxidase family.</text>
</comment>
<keyword evidence="5" id="KW-0560">Oxidoreductase</keyword>
<evidence type="ECO:0000256" key="8">
    <source>
        <dbReference type="SAM" id="MobiDB-lite"/>
    </source>
</evidence>
<proteinExistence type="inferred from homology"/>
<sequence>MHDRPPGLPVTIIKPIVSLSITAMLILTLALVQGAFAFPWVANVQGVDSSILKRSALLERDTPDCPFNPNHQPAAPVTSKYPYNNAKDGKPGNGKGGYLVPAPGDTAHEFRKPNPKTDIRGPCPDNELVDAQQNLYNVGYDLANLLAIAGVGLDGDLVGTGKLSIGCDATSRTASTGNLLADELGLNGHNHFEADASLTRNDYFLADGDNYRWNATLFTQMLEYCQGNCNLEALSKYREARYYQSVADNGNFFFGPGSLLLYGAASFLYELMPTAGGIADEATMMSFFGADKVNGEYVWNGGERIPPNWRARVEPYDNNKVGTQIIEMYLMNPVLFGGNVGRNNFNGLNFSTYIQNGKLNTDLGDNALCLIYQALTGGFPSQLGQVINLPVALVNAMTAEIAPMAENLGCPLNHNSGSSVSGG</sequence>
<gene>
    <name evidence="10" type="ORF">D0863_03072</name>
</gene>
<dbReference type="OrthoDB" id="407298at2759"/>
<evidence type="ECO:0000313" key="11">
    <source>
        <dbReference type="Proteomes" id="UP000269276"/>
    </source>
</evidence>
<dbReference type="PROSITE" id="PS51405">
    <property type="entry name" value="HEME_HALOPEROXIDASE"/>
    <property type="match status" value="1"/>
</dbReference>
<dbReference type="GO" id="GO:0046872">
    <property type="term" value="F:metal ion binding"/>
    <property type="evidence" value="ECO:0007669"/>
    <property type="project" value="UniProtKB-KW"/>
</dbReference>
<dbReference type="InterPro" id="IPR000028">
    <property type="entry name" value="Chloroperoxidase"/>
</dbReference>
<evidence type="ECO:0000313" key="10">
    <source>
        <dbReference type="EMBL" id="RMY74721.1"/>
    </source>
</evidence>
<keyword evidence="6" id="KW-0408">Iron</keyword>
<protein>
    <recommendedName>
        <fullName evidence="9">Heme haloperoxidase family profile domain-containing protein</fullName>
    </recommendedName>
</protein>
<accession>A0A3M7EDT2</accession>
<dbReference type="EMBL" id="QWIP01000070">
    <property type="protein sequence ID" value="RMY74721.1"/>
    <property type="molecule type" value="Genomic_DNA"/>
</dbReference>
<dbReference type="PANTHER" id="PTHR33577">
    <property type="entry name" value="STERIGMATOCYSTIN BIOSYNTHESIS PEROXIDASE STCC-RELATED"/>
    <property type="match status" value="1"/>
</dbReference>
<evidence type="ECO:0000256" key="5">
    <source>
        <dbReference type="ARBA" id="ARBA00023002"/>
    </source>
</evidence>